<gene>
    <name evidence="2" type="ORF">PY32053_01296</name>
    <name evidence="1" type="ORF">PYTT13_12505</name>
</gene>
<accession>A0A2D2C1Y8</accession>
<dbReference type="AlphaFoldDB" id="A0A2D2C1Y8"/>
<dbReference type="EMBL" id="CP024422">
    <property type="protein sequence ID" value="ATQ56530.1"/>
    <property type="molecule type" value="Genomic_DNA"/>
</dbReference>
<sequence>MIIELTPDEVEEVRYRIGSGSMREGEYVLMIRGDSIVGGERITPGTPLALLLPPMQDSYPDCEAVVAELTANRFEIKARY</sequence>
<organism evidence="1 3">
    <name type="scientific">Paracoccus yeei</name>
    <dbReference type="NCBI Taxonomy" id="147645"/>
    <lineage>
        <taxon>Bacteria</taxon>
        <taxon>Pseudomonadati</taxon>
        <taxon>Pseudomonadota</taxon>
        <taxon>Alphaproteobacteria</taxon>
        <taxon>Rhodobacterales</taxon>
        <taxon>Paracoccaceae</taxon>
        <taxon>Paracoccus</taxon>
    </lineage>
</organism>
<dbReference type="EMBL" id="CP031078">
    <property type="protein sequence ID" value="AYF00934.1"/>
    <property type="molecule type" value="Genomic_DNA"/>
</dbReference>
<evidence type="ECO:0000313" key="3">
    <source>
        <dbReference type="Proteomes" id="UP000229314"/>
    </source>
</evidence>
<dbReference type="Proteomes" id="UP000229314">
    <property type="component" value="Chromosome"/>
</dbReference>
<reference evidence="2" key="2">
    <citation type="journal article" date="2018" name="Front. Microbiol.">
        <title>Genome Structure of the Opportunistic Pathogen Paracoccus yeei (Alphaproteobacteria) and Identification of Putative Virulence Factors.</title>
        <authorList>
            <person name="Lasek R."/>
            <person name="Szuplewska M."/>
            <person name="Mitura M."/>
            <person name="Decewicz P."/>
            <person name="Chmielowska C."/>
            <person name="Pawlot A."/>
            <person name="Sentkowska D."/>
            <person name="Czarnecki J."/>
            <person name="Bartosik D."/>
        </authorList>
    </citation>
    <scope>NUCLEOTIDE SEQUENCE</scope>
    <source>
        <strain evidence="2">CCUG 32053</strain>
    </source>
</reference>
<evidence type="ECO:0000313" key="2">
    <source>
        <dbReference type="EMBL" id="AYF00934.1"/>
    </source>
</evidence>
<dbReference type="RefSeq" id="WP_099649325.1">
    <property type="nucleotide sequence ID" value="NZ_CAJGAB010000009.1"/>
</dbReference>
<dbReference type="GeneID" id="78898473"/>
<proteinExistence type="predicted"/>
<name>A0A2D2C1Y8_9RHOB</name>
<evidence type="ECO:0000313" key="1">
    <source>
        <dbReference type="EMBL" id="ATQ56530.1"/>
    </source>
</evidence>
<protein>
    <submittedName>
        <fullName evidence="1">Uncharacterized protein</fullName>
    </submittedName>
</protein>
<evidence type="ECO:0000313" key="4">
    <source>
        <dbReference type="Proteomes" id="UP000272010"/>
    </source>
</evidence>
<dbReference type="Proteomes" id="UP000272010">
    <property type="component" value="Chromosome"/>
</dbReference>
<reference evidence="1 3" key="1">
    <citation type="submission" date="2017-10" db="EMBL/GenBank/DDBJ databases">
        <title>Complete genome sequence of Paracoccus yeei TT13 isolated from human skin.</title>
        <authorList>
            <person name="Lee K."/>
            <person name="Lim J.Y."/>
            <person name="Hwang I."/>
        </authorList>
    </citation>
    <scope>NUCLEOTIDE SEQUENCE [LARGE SCALE GENOMIC DNA]</scope>
    <source>
        <strain evidence="1 3">TT13</strain>
    </source>
</reference>
<reference evidence="4" key="3">
    <citation type="submission" date="2018-07" db="EMBL/GenBank/DDBJ databases">
        <title>Genome Structure of the Opportunistic Pathogen Paracoccus yeei (Alphaproteobacteria) and Identification of Putative Virulence Factors.</title>
        <authorList>
            <person name="Lasek R."/>
            <person name="Szuplewska M."/>
            <person name="Mitura M."/>
            <person name="Decewicz P."/>
            <person name="Chmielowska C."/>
            <person name="Pawlot A."/>
            <person name="Sentkowska D."/>
            <person name="Czarnecki J."/>
            <person name="Bartosik D."/>
        </authorList>
    </citation>
    <scope>NUCLEOTIDE SEQUENCE [LARGE SCALE GENOMIC DNA]</scope>
    <source>
        <strain evidence="4">CCUG 32053</strain>
    </source>
</reference>